<gene>
    <name evidence="1" type="ORF">ACFYKX_13085</name>
</gene>
<dbReference type="Proteomes" id="UP001601059">
    <property type="component" value="Unassembled WGS sequence"/>
</dbReference>
<accession>A0ABW6KBH2</accession>
<evidence type="ECO:0008006" key="3">
    <source>
        <dbReference type="Google" id="ProtNLM"/>
    </source>
</evidence>
<dbReference type="RefSeq" id="WP_389361488.1">
    <property type="nucleotide sequence ID" value="NZ_JBIACK010000005.1"/>
</dbReference>
<protein>
    <recommendedName>
        <fullName evidence="3">YgiT-type zinc finger protein</fullName>
    </recommendedName>
</protein>
<name>A0ABW6KBH2_9BACI</name>
<dbReference type="EMBL" id="JBIACK010000005">
    <property type="protein sequence ID" value="MFE8701532.1"/>
    <property type="molecule type" value="Genomic_DNA"/>
</dbReference>
<proteinExistence type="predicted"/>
<evidence type="ECO:0000313" key="1">
    <source>
        <dbReference type="EMBL" id="MFE8701532.1"/>
    </source>
</evidence>
<organism evidence="1 2">
    <name type="scientific">Cytobacillus spartinae</name>
    <dbReference type="NCBI Taxonomy" id="3299023"/>
    <lineage>
        <taxon>Bacteria</taxon>
        <taxon>Bacillati</taxon>
        <taxon>Bacillota</taxon>
        <taxon>Bacilli</taxon>
        <taxon>Bacillales</taxon>
        <taxon>Bacillaceae</taxon>
        <taxon>Cytobacillus</taxon>
    </lineage>
</organism>
<comment type="caution">
    <text evidence="1">The sequence shown here is derived from an EMBL/GenBank/DDBJ whole genome shotgun (WGS) entry which is preliminary data.</text>
</comment>
<sequence>MKSSCCHADVKKSNSIEYFHGADDDYELKIPVFNCSKCGKQEIPTVITETVKIYKAS</sequence>
<reference evidence="1 2" key="1">
    <citation type="submission" date="2024-08" db="EMBL/GenBank/DDBJ databases">
        <title>Two novel Cytobacillus novel species.</title>
        <authorList>
            <person name="Liu G."/>
        </authorList>
    </citation>
    <scope>NUCLEOTIDE SEQUENCE [LARGE SCALE GENOMIC DNA]</scope>
    <source>
        <strain evidence="1 2">FJAT-54145</strain>
    </source>
</reference>
<evidence type="ECO:0000313" key="2">
    <source>
        <dbReference type="Proteomes" id="UP001601059"/>
    </source>
</evidence>
<keyword evidence="2" id="KW-1185">Reference proteome</keyword>